<protein>
    <submittedName>
        <fullName evidence="3">Uncharacterized protein</fullName>
    </submittedName>
</protein>
<evidence type="ECO:0000256" key="1">
    <source>
        <dbReference type="SAM" id="MobiDB-lite"/>
    </source>
</evidence>
<sequence length="129" mass="15538">MLFDPDEKKWLNLFGWEVCKMELALELCCRSVFDVLQFQCKGLRRRGGVRGIVMKENIGDDGGVRRERGRERGREREEERERGREGERKKELNCRKEIKGRCYELMLMLMMLMLMMLMMMMMQVMIMNE</sequence>
<feature type="region of interest" description="Disordered" evidence="1">
    <location>
        <begin position="59"/>
        <end position="90"/>
    </location>
</feature>
<keyword evidence="2" id="KW-0472">Membrane</keyword>
<accession>A0A5M9K3B2</accession>
<reference evidence="3 4" key="1">
    <citation type="submission" date="2019-06" db="EMBL/GenBank/DDBJ databases">
        <title>Genome Sequence of the Brown Rot Fungal Pathogen Monilinia fructicola.</title>
        <authorList>
            <person name="De Miccolis Angelini R.M."/>
            <person name="Landi L."/>
            <person name="Abate D."/>
            <person name="Pollastro S."/>
            <person name="Romanazzi G."/>
            <person name="Faretra F."/>
        </authorList>
    </citation>
    <scope>NUCLEOTIDE SEQUENCE [LARGE SCALE GENOMIC DNA]</scope>
    <source>
        <strain evidence="3 4">Mfrc123</strain>
    </source>
</reference>
<evidence type="ECO:0000256" key="2">
    <source>
        <dbReference type="SAM" id="Phobius"/>
    </source>
</evidence>
<proteinExistence type="predicted"/>
<feature type="compositionally biased region" description="Basic and acidic residues" evidence="1">
    <location>
        <begin position="62"/>
        <end position="90"/>
    </location>
</feature>
<evidence type="ECO:0000313" key="4">
    <source>
        <dbReference type="Proteomes" id="UP000322873"/>
    </source>
</evidence>
<dbReference type="EMBL" id="VICG01000004">
    <property type="protein sequence ID" value="KAA8573335.1"/>
    <property type="molecule type" value="Genomic_DNA"/>
</dbReference>
<gene>
    <name evidence="3" type="ORF">EYC84_003821</name>
</gene>
<name>A0A5M9K3B2_MONFR</name>
<evidence type="ECO:0000313" key="3">
    <source>
        <dbReference type="EMBL" id="KAA8573335.1"/>
    </source>
</evidence>
<dbReference type="Proteomes" id="UP000322873">
    <property type="component" value="Unassembled WGS sequence"/>
</dbReference>
<organism evidence="3 4">
    <name type="scientific">Monilinia fructicola</name>
    <name type="common">Brown rot fungus</name>
    <name type="synonym">Ciboria fructicola</name>
    <dbReference type="NCBI Taxonomy" id="38448"/>
    <lineage>
        <taxon>Eukaryota</taxon>
        <taxon>Fungi</taxon>
        <taxon>Dikarya</taxon>
        <taxon>Ascomycota</taxon>
        <taxon>Pezizomycotina</taxon>
        <taxon>Leotiomycetes</taxon>
        <taxon>Helotiales</taxon>
        <taxon>Sclerotiniaceae</taxon>
        <taxon>Monilinia</taxon>
    </lineage>
</organism>
<keyword evidence="2" id="KW-0812">Transmembrane</keyword>
<keyword evidence="2" id="KW-1133">Transmembrane helix</keyword>
<feature type="transmembrane region" description="Helical" evidence="2">
    <location>
        <begin position="105"/>
        <end position="126"/>
    </location>
</feature>
<keyword evidence="4" id="KW-1185">Reference proteome</keyword>
<comment type="caution">
    <text evidence="3">The sequence shown here is derived from an EMBL/GenBank/DDBJ whole genome shotgun (WGS) entry which is preliminary data.</text>
</comment>
<dbReference type="AlphaFoldDB" id="A0A5M9K3B2"/>